<dbReference type="FunFam" id="3.10.20.740:FF:000004">
    <property type="entry name" value="NADH-quinone oxidoreductase"/>
    <property type="match status" value="1"/>
</dbReference>
<dbReference type="GO" id="GO:0003954">
    <property type="term" value="F:NADH dehydrogenase activity"/>
    <property type="evidence" value="ECO:0007669"/>
    <property type="project" value="TreeGrafter"/>
</dbReference>
<dbReference type="PANTHER" id="PTHR43105">
    <property type="entry name" value="RESPIRATORY NITRATE REDUCTASE"/>
    <property type="match status" value="1"/>
</dbReference>
<evidence type="ECO:0000313" key="19">
    <source>
        <dbReference type="EMBL" id="ACZ42444.1"/>
    </source>
</evidence>
<dbReference type="InterPro" id="IPR017896">
    <property type="entry name" value="4Fe4S_Fe-S-bd"/>
</dbReference>
<dbReference type="Proteomes" id="UP000000323">
    <property type="component" value="Chromosome 1"/>
</dbReference>
<evidence type="ECO:0000259" key="15">
    <source>
        <dbReference type="PROSITE" id="PS51085"/>
    </source>
</evidence>
<dbReference type="CDD" id="cd00207">
    <property type="entry name" value="fer2"/>
    <property type="match status" value="1"/>
</dbReference>
<dbReference type="GO" id="GO:0051537">
    <property type="term" value="F:2 iron, 2 sulfur cluster binding"/>
    <property type="evidence" value="ECO:0007669"/>
    <property type="project" value="UniProtKB-KW"/>
</dbReference>
<keyword evidence="7" id="KW-0479">Metal-binding</keyword>
<dbReference type="SUPFAM" id="SSF54862">
    <property type="entry name" value="4Fe-4S ferredoxins"/>
    <property type="match status" value="1"/>
</dbReference>
<dbReference type="InterPro" id="IPR006656">
    <property type="entry name" value="Mopterin_OxRdtase"/>
</dbReference>
<gene>
    <name evidence="19" type="ordered locus">Tter_1538</name>
</gene>
<keyword evidence="8" id="KW-0677">Repeat</keyword>
<dbReference type="PANTHER" id="PTHR43105:SF10">
    <property type="entry name" value="NADH-QUINONE OXIDOREDUCTASE SUBUNIT G"/>
    <property type="match status" value="1"/>
</dbReference>
<evidence type="ECO:0000256" key="10">
    <source>
        <dbReference type="ARBA" id="ARBA00023004"/>
    </source>
</evidence>
<evidence type="ECO:0000256" key="13">
    <source>
        <dbReference type="ARBA" id="ARBA00023136"/>
    </source>
</evidence>
<dbReference type="Pfam" id="PF00384">
    <property type="entry name" value="Molybdopterin"/>
    <property type="match status" value="1"/>
</dbReference>
<feature type="domain" description="2Fe-2S ferredoxin-type" evidence="15">
    <location>
        <begin position="8"/>
        <end position="88"/>
    </location>
</feature>
<dbReference type="Pfam" id="PF13510">
    <property type="entry name" value="Fer2_4"/>
    <property type="match status" value="1"/>
</dbReference>
<dbReference type="InterPro" id="IPR050123">
    <property type="entry name" value="Prok_molybdopt-oxidoreductase"/>
</dbReference>
<dbReference type="GO" id="GO:0051539">
    <property type="term" value="F:4 iron, 4 sulfur cluster binding"/>
    <property type="evidence" value="ECO:0007669"/>
    <property type="project" value="UniProtKB-KW"/>
</dbReference>
<dbReference type="InterPro" id="IPR017900">
    <property type="entry name" value="4Fe4S_Fe_S_CS"/>
</dbReference>
<dbReference type="OrthoDB" id="9757870at2"/>
<protein>
    <submittedName>
        <fullName evidence="19">Molybdopterin oxidoreductase</fullName>
    </submittedName>
</protein>
<dbReference type="Gene3D" id="2.20.25.90">
    <property type="entry name" value="ADC-like domains"/>
    <property type="match status" value="1"/>
</dbReference>
<comment type="cofactor">
    <cofactor evidence="14">
        <name>[2Fe-2S] cluster</name>
        <dbReference type="ChEBI" id="CHEBI:190135"/>
    </cofactor>
</comment>
<evidence type="ECO:0000256" key="8">
    <source>
        <dbReference type="ARBA" id="ARBA00022737"/>
    </source>
</evidence>
<dbReference type="Gene3D" id="3.40.228.10">
    <property type="entry name" value="Dimethylsulfoxide Reductase, domain 2"/>
    <property type="match status" value="1"/>
</dbReference>
<feature type="domain" description="4Fe-4S ferredoxin-type" evidence="16">
    <location>
        <begin position="191"/>
        <end position="220"/>
    </location>
</feature>
<dbReference type="AlphaFoldDB" id="D1CCC9"/>
<dbReference type="PIRSF" id="PIRSF036643">
    <property type="entry name" value="FDH_alpha"/>
    <property type="match status" value="1"/>
</dbReference>
<dbReference type="Gene3D" id="3.10.20.740">
    <property type="match status" value="1"/>
</dbReference>
<keyword evidence="10" id="KW-0408">Iron</keyword>
<dbReference type="Pfam" id="PF10588">
    <property type="entry name" value="NADH-G_4Fe-4S_3"/>
    <property type="match status" value="1"/>
</dbReference>
<evidence type="ECO:0000256" key="12">
    <source>
        <dbReference type="ARBA" id="ARBA00023027"/>
    </source>
</evidence>
<dbReference type="KEGG" id="ttr:Tter_1538"/>
<dbReference type="PROSITE" id="PS00198">
    <property type="entry name" value="4FE4S_FER_1"/>
    <property type="match status" value="1"/>
</dbReference>
<comment type="cofactor">
    <cofactor evidence="1">
        <name>[4Fe-4S] cluster</name>
        <dbReference type="ChEBI" id="CHEBI:49883"/>
    </cofactor>
</comment>
<dbReference type="PROSITE" id="PS51669">
    <property type="entry name" value="4FE4S_MOW_BIS_MGD"/>
    <property type="match status" value="1"/>
</dbReference>
<dbReference type="FunFam" id="3.30.70.20:FF:000035">
    <property type="entry name" value="Iron hydrogenase 1"/>
    <property type="match status" value="1"/>
</dbReference>
<evidence type="ECO:0000256" key="1">
    <source>
        <dbReference type="ARBA" id="ARBA00001966"/>
    </source>
</evidence>
<name>D1CCC9_THET1</name>
<keyword evidence="5" id="KW-0001">2Fe-2S</keyword>
<dbReference type="GO" id="GO:0048038">
    <property type="term" value="F:quinone binding"/>
    <property type="evidence" value="ECO:0007669"/>
    <property type="project" value="UniProtKB-KW"/>
</dbReference>
<evidence type="ECO:0000256" key="7">
    <source>
        <dbReference type="ARBA" id="ARBA00022723"/>
    </source>
</evidence>
<dbReference type="HOGENOM" id="CLU_000422_4_0_0"/>
<reference evidence="20" key="1">
    <citation type="journal article" date="2010" name="Stand. Genomic Sci.">
        <title>Complete genome sequence of 'Thermobaculum terrenum' type strain (YNP1).</title>
        <authorList>
            <person name="Kiss H."/>
            <person name="Cleland D."/>
            <person name="Lapidus A."/>
            <person name="Lucas S."/>
            <person name="Glavina Del Rio T."/>
            <person name="Nolan M."/>
            <person name="Tice H."/>
            <person name="Han C."/>
            <person name="Goodwin L."/>
            <person name="Pitluck S."/>
            <person name="Liolios K."/>
            <person name="Ivanova N."/>
            <person name="Mavromatis K."/>
            <person name="Ovchinnikova G."/>
            <person name="Pati A."/>
            <person name="Chen A."/>
            <person name="Palaniappan K."/>
            <person name="Land M."/>
            <person name="Hauser L."/>
            <person name="Chang Y."/>
            <person name="Jeffries C."/>
            <person name="Lu M."/>
            <person name="Brettin T."/>
            <person name="Detter J."/>
            <person name="Goker M."/>
            <person name="Tindall B."/>
            <person name="Beck B."/>
            <person name="McDermott T."/>
            <person name="Woyke T."/>
            <person name="Bristow J."/>
            <person name="Eisen J."/>
            <person name="Markowitz V."/>
            <person name="Hugenholtz P."/>
            <person name="Kyrpides N."/>
            <person name="Klenk H."/>
            <person name="Cheng J."/>
        </authorList>
    </citation>
    <scope>NUCLEOTIDE SEQUENCE [LARGE SCALE GENOMIC DNA]</scope>
    <source>
        <strain evidence="20">ATCC BAA-798 / YNP1</strain>
    </source>
</reference>
<dbReference type="SMART" id="SM00926">
    <property type="entry name" value="Molybdop_Fe4S4"/>
    <property type="match status" value="1"/>
</dbReference>
<evidence type="ECO:0000313" key="20">
    <source>
        <dbReference type="Proteomes" id="UP000000323"/>
    </source>
</evidence>
<dbReference type="PROSITE" id="PS51839">
    <property type="entry name" value="4FE4S_HC3"/>
    <property type="match status" value="1"/>
</dbReference>
<dbReference type="STRING" id="525904.Tter_1538"/>
<keyword evidence="20" id="KW-1185">Reference proteome</keyword>
<proteinExistence type="inferred from homology"/>
<dbReference type="GO" id="GO:0046872">
    <property type="term" value="F:metal ion binding"/>
    <property type="evidence" value="ECO:0007669"/>
    <property type="project" value="UniProtKB-KW"/>
</dbReference>
<keyword evidence="13" id="KW-0472">Membrane</keyword>
<dbReference type="SUPFAM" id="SSF54292">
    <property type="entry name" value="2Fe-2S ferredoxin-like"/>
    <property type="match status" value="1"/>
</dbReference>
<feature type="domain" description="4Fe-4S His(Cys)3-ligated-type" evidence="18">
    <location>
        <begin position="88"/>
        <end position="127"/>
    </location>
</feature>
<evidence type="ECO:0000256" key="2">
    <source>
        <dbReference type="ARBA" id="ARBA00004370"/>
    </source>
</evidence>
<keyword evidence="11" id="KW-0411">Iron-sulfur</keyword>
<dbReference type="PROSITE" id="PS00551">
    <property type="entry name" value="MOLYBDOPTERIN_PROK_1"/>
    <property type="match status" value="1"/>
</dbReference>
<dbReference type="Gene3D" id="3.30.70.20">
    <property type="match status" value="1"/>
</dbReference>
<organism evidence="19 20">
    <name type="scientific">Thermobaculum terrenum (strain ATCC BAA-798 / CCMEE 7001 / YNP1)</name>
    <dbReference type="NCBI Taxonomy" id="525904"/>
    <lineage>
        <taxon>Bacteria</taxon>
        <taxon>Bacillati</taxon>
        <taxon>Chloroflexota</taxon>
        <taxon>Chloroflexia</taxon>
        <taxon>Candidatus Thermobaculales</taxon>
        <taxon>Candidatus Thermobaculaceae</taxon>
        <taxon>Thermobaculum</taxon>
    </lineage>
</organism>
<keyword evidence="9" id="KW-1278">Translocase</keyword>
<dbReference type="RefSeq" id="WP_012875478.1">
    <property type="nucleotide sequence ID" value="NC_013525.1"/>
</dbReference>
<evidence type="ECO:0000256" key="6">
    <source>
        <dbReference type="ARBA" id="ARBA00022719"/>
    </source>
</evidence>
<evidence type="ECO:0000256" key="5">
    <source>
        <dbReference type="ARBA" id="ARBA00022714"/>
    </source>
</evidence>
<keyword evidence="6" id="KW-0874">Quinone</keyword>
<dbReference type="eggNOG" id="COG3383">
    <property type="taxonomic scope" value="Bacteria"/>
</dbReference>
<evidence type="ECO:0000256" key="14">
    <source>
        <dbReference type="ARBA" id="ARBA00034078"/>
    </source>
</evidence>
<evidence type="ECO:0000256" key="11">
    <source>
        <dbReference type="ARBA" id="ARBA00023014"/>
    </source>
</evidence>
<dbReference type="GO" id="GO:0016020">
    <property type="term" value="C:membrane"/>
    <property type="evidence" value="ECO:0007669"/>
    <property type="project" value="UniProtKB-SubCell"/>
</dbReference>
<evidence type="ECO:0000259" key="18">
    <source>
        <dbReference type="PROSITE" id="PS51839"/>
    </source>
</evidence>
<feature type="domain" description="4Fe-4S Mo/W bis-MGD-type" evidence="17">
    <location>
        <begin position="229"/>
        <end position="287"/>
    </location>
</feature>
<dbReference type="InterPro" id="IPR054351">
    <property type="entry name" value="NADH_UbQ_OxRdtase_ferredoxin"/>
</dbReference>
<dbReference type="Pfam" id="PF04879">
    <property type="entry name" value="Molybdop_Fe4S4"/>
    <property type="match status" value="1"/>
</dbReference>
<comment type="similarity">
    <text evidence="3">Belongs to the complex I 75 kDa subunit family.</text>
</comment>
<dbReference type="PROSITE" id="PS00642">
    <property type="entry name" value="COMPLEX1_75K_2"/>
    <property type="match status" value="1"/>
</dbReference>
<dbReference type="InterPro" id="IPR019574">
    <property type="entry name" value="NADH_UbQ_OxRdtase_Gsu_4Fe4S-bd"/>
</dbReference>
<dbReference type="PROSITE" id="PS00490">
    <property type="entry name" value="MOLYBDOPTERIN_PROK_2"/>
    <property type="match status" value="1"/>
</dbReference>
<sequence>MSQQDNIEQVTLTIDGKQVTVPKGTFILHAARKAGIHIPTFCEYPDLRPFGACRMCMVEITTRRGTSIDISCSTPVSEGMIVQTRSPKVREAQRFVVESLLVDHPLDCPVCDKSGECDLQNHAYLSQVRVNNPLRRPKISWELEMLSESVSIKRDRCVLCGRCVRVCDELVGATALSWAQRGFRSYIDAAFGEDLKKSPCVSCGLCIQVCPVGALLNTSYHDTARAWFLTHVPSVCSFCSVGCSMDINVEQETGRVKRITSNQDTGFNNQLLCARGFFGFEFIESRERLSSPLIRRDGELVEASWDEAIKEIASRLPVYKGSFGAIAGAHCTNEENYLFGKFVRGVMQTNNIDYDTGGGYGVPEKGLRDVFGSDAPTNSFLDVMENAGSVLVIGSNLDVTHPVLAYKLQTAVRRHQIKLIVASPRQVPLEQFASKVIRYREGSEAELLQGIAAIIASRSQVDDGYVSERVEGYEEWLNSVSTITPSNVSRITGVSEVDLLEVADIYATGGTGDLNNKRPSAIFYSTSLTHQPNGELVDYGAAALALLTGNIGVPGGGVMALKMANNSQGAVDMGCAPFLLPGEFRVDDDEARSRLESMWGVEIDPNPGMSLEQMIDAALSGDLKAMYIMGANPVESSYDSDKVRAALSNLSFLVVQDIFLTETAKLADVVLPACSWAEKEGTYTSAERRIQYLHKAIPARGLSVADWGVITQIMQAMGYEVGYRNPKDIFAEITRVVPRYSGITIEDLESEGKEISRRPGKAYRSVAVDNIKRHGVIWTDAPDGNPILYTQTFPIGKAKLMPVVMRTDLPDAAQVYKETLEPSLYVQGTGTITRRCPTLKSLHDNKAADSSLERGRGVGVVRGPHLEMSGYSTGQLTEI</sequence>
<dbReference type="Gene3D" id="3.40.50.740">
    <property type="match status" value="1"/>
</dbReference>
<dbReference type="InterPro" id="IPR000283">
    <property type="entry name" value="NADH_UbQ_OxRdtase_75kDa_su_CS"/>
</dbReference>
<dbReference type="GO" id="GO:0008137">
    <property type="term" value="F:NADH dehydrogenase (ubiquinone) activity"/>
    <property type="evidence" value="ECO:0007669"/>
    <property type="project" value="InterPro"/>
</dbReference>
<dbReference type="Pfam" id="PF22117">
    <property type="entry name" value="Fer4_Nqo3"/>
    <property type="match status" value="1"/>
</dbReference>
<dbReference type="PROSITE" id="PS51379">
    <property type="entry name" value="4FE4S_FER_2"/>
    <property type="match status" value="2"/>
</dbReference>
<dbReference type="InterPro" id="IPR027467">
    <property type="entry name" value="MopterinOxRdtase_cofactor_BS"/>
</dbReference>
<dbReference type="PROSITE" id="PS51085">
    <property type="entry name" value="2FE2S_FER_2"/>
    <property type="match status" value="1"/>
</dbReference>
<dbReference type="GO" id="GO:0042773">
    <property type="term" value="P:ATP synthesis coupled electron transport"/>
    <property type="evidence" value="ECO:0007669"/>
    <property type="project" value="InterPro"/>
</dbReference>
<evidence type="ECO:0000256" key="4">
    <source>
        <dbReference type="ARBA" id="ARBA00022485"/>
    </source>
</evidence>
<keyword evidence="4" id="KW-0004">4Fe-4S</keyword>
<dbReference type="InterPro" id="IPR006963">
    <property type="entry name" value="Mopterin_OxRdtase_4Fe-4S_dom"/>
</dbReference>
<dbReference type="InterPro" id="IPR006655">
    <property type="entry name" value="Mopterin_OxRdtase_prok_CS"/>
</dbReference>
<comment type="subcellular location">
    <subcellularLocation>
        <location evidence="2">Membrane</location>
    </subcellularLocation>
</comment>
<accession>D1CCC9</accession>
<keyword evidence="12" id="KW-0520">NAD</keyword>
<evidence type="ECO:0000259" key="16">
    <source>
        <dbReference type="PROSITE" id="PS51379"/>
    </source>
</evidence>
<dbReference type="InterPro" id="IPR001041">
    <property type="entry name" value="2Fe-2S_ferredoxin-type"/>
</dbReference>
<dbReference type="SMART" id="SM00929">
    <property type="entry name" value="NADH-G_4Fe-4S_3"/>
    <property type="match status" value="1"/>
</dbReference>
<evidence type="ECO:0000256" key="3">
    <source>
        <dbReference type="ARBA" id="ARBA00005404"/>
    </source>
</evidence>
<dbReference type="SUPFAM" id="SSF53706">
    <property type="entry name" value="Formate dehydrogenase/DMSO reductase, domains 1-3"/>
    <property type="match status" value="1"/>
</dbReference>
<evidence type="ECO:0000256" key="9">
    <source>
        <dbReference type="ARBA" id="ARBA00022967"/>
    </source>
</evidence>
<dbReference type="InterPro" id="IPR036010">
    <property type="entry name" value="2Fe-2S_ferredoxin-like_sf"/>
</dbReference>
<evidence type="ECO:0000259" key="17">
    <source>
        <dbReference type="PROSITE" id="PS51669"/>
    </source>
</evidence>
<feature type="domain" description="4Fe-4S ferredoxin-type" evidence="16">
    <location>
        <begin position="148"/>
        <end position="179"/>
    </location>
</feature>
<dbReference type="EMBL" id="CP001825">
    <property type="protein sequence ID" value="ACZ42444.1"/>
    <property type="molecule type" value="Genomic_DNA"/>
</dbReference>